<feature type="transmembrane region" description="Helical" evidence="1">
    <location>
        <begin position="93"/>
        <end position="111"/>
    </location>
</feature>
<feature type="transmembrane region" description="Helical" evidence="1">
    <location>
        <begin position="184"/>
        <end position="202"/>
    </location>
</feature>
<reference evidence="2" key="1">
    <citation type="submission" date="2021-03" db="EMBL/GenBank/DDBJ databases">
        <title>Revisited historic fungal species revealed as producer of novel bioactive compounds through whole genome sequencing and comparative genomics.</title>
        <authorList>
            <person name="Vignolle G.A."/>
            <person name="Hochenegger N."/>
            <person name="Mach R.L."/>
            <person name="Mach-Aigner A.R."/>
            <person name="Javad Rahimi M."/>
            <person name="Salim K.A."/>
            <person name="Chan C.M."/>
            <person name="Lim L.B.L."/>
            <person name="Cai F."/>
            <person name="Druzhinina I.S."/>
            <person name="U'Ren J.M."/>
            <person name="Derntl C."/>
        </authorList>
    </citation>
    <scope>NUCLEOTIDE SEQUENCE</scope>
    <source>
        <strain evidence="2">TUCIM 5799</strain>
    </source>
</reference>
<name>A0A9Q0APE2_9PEZI</name>
<comment type="caution">
    <text evidence="2">The sequence shown here is derived from an EMBL/GenBank/DDBJ whole genome shotgun (WGS) entry which is preliminary data.</text>
</comment>
<sequence length="356" mass="39871">MAPADNPKVTFSLAQAEAVRAAIEHWSERKLEGPALASEVLLTLRVENHSFQWQRFAKYAFRLALISLAIALVTLLCDIRLILFIKHVLAPSAWLRSILPALGAVVVHVWGCRRQVEYPLQVWTNEAVHGLGGLLFGLPAQQLLEALEAVYPFEEDRLHWVLLLLVGIYGVTGVVAASNFIWSCGIIITGFWFAAITAYLSGSDDYFLGMSHPLRFVLFGLVIIRSAYAMRLWDPTAALWRTTRIWGLLCFFNALWLLSVIGNDYDFWRSKSIKTTLAWSAVSALAAGCCVIHGLRYRDGTVKGFGLTFLGINFFTKFCEVLFDILNTPVFFAILAGFLVGIGRYAENIWNMQLAF</sequence>
<evidence type="ECO:0000256" key="1">
    <source>
        <dbReference type="SAM" id="Phobius"/>
    </source>
</evidence>
<feature type="transmembrane region" description="Helical" evidence="1">
    <location>
        <begin position="277"/>
        <end position="297"/>
    </location>
</feature>
<keyword evidence="1" id="KW-1133">Transmembrane helix</keyword>
<evidence type="ECO:0008006" key="4">
    <source>
        <dbReference type="Google" id="ProtNLM"/>
    </source>
</evidence>
<keyword evidence="1" id="KW-0472">Membrane</keyword>
<accession>A0A9Q0APE2</accession>
<feature type="transmembrane region" description="Helical" evidence="1">
    <location>
        <begin position="329"/>
        <end position="346"/>
    </location>
</feature>
<feature type="transmembrane region" description="Helical" evidence="1">
    <location>
        <begin position="59"/>
        <end position="81"/>
    </location>
</feature>
<feature type="transmembrane region" description="Helical" evidence="1">
    <location>
        <begin position="158"/>
        <end position="177"/>
    </location>
</feature>
<proteinExistence type="predicted"/>
<dbReference type="AlphaFoldDB" id="A0A9Q0APE2"/>
<evidence type="ECO:0000313" key="2">
    <source>
        <dbReference type="EMBL" id="KAI1866481.1"/>
    </source>
</evidence>
<feature type="transmembrane region" description="Helical" evidence="1">
    <location>
        <begin position="214"/>
        <end position="233"/>
    </location>
</feature>
<keyword evidence="1" id="KW-0812">Transmembrane</keyword>
<evidence type="ECO:0000313" key="3">
    <source>
        <dbReference type="Proteomes" id="UP000829685"/>
    </source>
</evidence>
<dbReference type="Proteomes" id="UP000829685">
    <property type="component" value="Unassembled WGS sequence"/>
</dbReference>
<dbReference type="EMBL" id="JAFIMR010000020">
    <property type="protein sequence ID" value="KAI1866481.1"/>
    <property type="molecule type" value="Genomic_DNA"/>
</dbReference>
<keyword evidence="3" id="KW-1185">Reference proteome</keyword>
<feature type="transmembrane region" description="Helical" evidence="1">
    <location>
        <begin position="245"/>
        <end position="265"/>
    </location>
</feature>
<organism evidence="2 3">
    <name type="scientific">Neoarthrinium moseri</name>
    <dbReference type="NCBI Taxonomy" id="1658444"/>
    <lineage>
        <taxon>Eukaryota</taxon>
        <taxon>Fungi</taxon>
        <taxon>Dikarya</taxon>
        <taxon>Ascomycota</taxon>
        <taxon>Pezizomycotina</taxon>
        <taxon>Sordariomycetes</taxon>
        <taxon>Xylariomycetidae</taxon>
        <taxon>Amphisphaeriales</taxon>
        <taxon>Apiosporaceae</taxon>
        <taxon>Neoarthrinium</taxon>
    </lineage>
</organism>
<gene>
    <name evidence="2" type="ORF">JX265_007782</name>
</gene>
<protein>
    <recommendedName>
        <fullName evidence="4">DUF2157 domain-containing protein</fullName>
    </recommendedName>
</protein>